<dbReference type="PANTHER" id="PTHR37423:SF5">
    <property type="entry name" value="SOLUBLE LYTIC MUREIN TRANSGLYCOSYLASE"/>
    <property type="match status" value="1"/>
</dbReference>
<feature type="domain" description="Transglycosylase SLT" evidence="4">
    <location>
        <begin position="549"/>
        <end position="651"/>
    </location>
</feature>
<feature type="chain" id="PRO_5016921731" evidence="3">
    <location>
        <begin position="20"/>
        <end position="702"/>
    </location>
</feature>
<feature type="domain" description="Lytic transglycosylase superhelical linker" evidence="5">
    <location>
        <begin position="466"/>
        <end position="529"/>
    </location>
</feature>
<dbReference type="InterPro" id="IPR037061">
    <property type="entry name" value="Lytic_TGlycoase_superhlx_L_sf"/>
</dbReference>
<dbReference type="Gene3D" id="1.10.1240.20">
    <property type="entry name" value="Lytic transglycosylase, superhelical linker domain"/>
    <property type="match status" value="1"/>
</dbReference>
<dbReference type="Pfam" id="PF14718">
    <property type="entry name" value="SLT_L"/>
    <property type="match status" value="1"/>
</dbReference>
<comment type="similarity">
    <text evidence="1">Belongs to the transglycosylase Slt family.</text>
</comment>
<dbReference type="PANTHER" id="PTHR37423">
    <property type="entry name" value="SOLUBLE LYTIC MUREIN TRANSGLYCOSYLASE-RELATED"/>
    <property type="match status" value="1"/>
</dbReference>
<evidence type="ECO:0000313" key="7">
    <source>
        <dbReference type="Proteomes" id="UP000254253"/>
    </source>
</evidence>
<dbReference type="Gene3D" id="1.10.530.10">
    <property type="match status" value="1"/>
</dbReference>
<keyword evidence="6" id="KW-0456">Lyase</keyword>
<keyword evidence="7" id="KW-1185">Reference proteome</keyword>
<dbReference type="InterPro" id="IPR008939">
    <property type="entry name" value="Lytic_TGlycosylase_superhlx_U"/>
</dbReference>
<feature type="signal peptide" evidence="3">
    <location>
        <begin position="1"/>
        <end position="19"/>
    </location>
</feature>
<reference evidence="6 7" key="1">
    <citation type="submission" date="2018-06" db="EMBL/GenBank/DDBJ databases">
        <authorList>
            <consortium name="Pathogen Informatics"/>
            <person name="Doyle S."/>
        </authorList>
    </citation>
    <scope>NUCLEOTIDE SEQUENCE [LARGE SCALE GENOMIC DNA]</scope>
    <source>
        <strain evidence="6 7">NCTC4191</strain>
    </source>
</reference>
<accession>A0A380TTT1</accession>
<dbReference type="SUPFAM" id="SSF48435">
    <property type="entry name" value="Bacterial muramidases"/>
    <property type="match status" value="1"/>
</dbReference>
<dbReference type="GO" id="GO:0004553">
    <property type="term" value="F:hydrolase activity, hydrolyzing O-glycosyl compounds"/>
    <property type="evidence" value="ECO:0007669"/>
    <property type="project" value="InterPro"/>
</dbReference>
<sequence length="702" mass="81130">MIWKKTLLTLLVLSSSVWAAEKKSHAQKTFSESEVTALKAEWLAEQKTQWLQQAGQREKQREAFLIADNLLKMAISSKQFSAETQRLVNALIRSLDTYPLKRDIDWAVLKAKIESKQVTADDIRAFSALYPNSPYQKQFEQLPFAQLYEQQKWADLLKYSEKVTPVGMDNQCRVLTSQFQLLSEKLQSESPQAQTESNRFLIADLLAQFEKLWLKTTALPSECTELESYWKAKSGITAEKIRLKAVHLFDKNAKSELSNLLPIAENQTPELKNWLVTVEQLAKQPTTLPAFIEQATADEQSRMIANKTFPQFMRTIAENTGNPDFTPYQTWADKLGLSAEEQKAWKVTFLNRLFDNENGNFQIWRDQQIQQLQADNLTERRIRLAILQQAPLTDWLSLLSNEAKSKPEWRYWAAKNEKEAKKREVSLIALSKERGFYPMLAAQLLGKQYVPTQGLLLKSDVQSRLQPQFERIKELRDLQRFAQAKTAWIELLDELSVDDKLAVTDYAKQQNWYDLAVEGTIQAKAFDYLSLRLPNAYSDWFELNLEGKPISKTFAMAIARQESAWNFQARSHANALGLMQMLPSTAQKTAQDNQLPYRNEQDLLQPFNNIMLGTTHLAELNAKYPNNRFLIAAAYNAGASRVERWLVRANGKLALDEFVASIPFYETRGYVQNVVAYDYYQQLLQKVEKPIMFYKDEWQRKY</sequence>
<proteinExistence type="inferred from homology"/>
<dbReference type="InterPro" id="IPR008258">
    <property type="entry name" value="Transglycosylase_SLT_dom_1"/>
</dbReference>
<dbReference type="CDD" id="cd13401">
    <property type="entry name" value="Slt70-like"/>
    <property type="match status" value="1"/>
</dbReference>
<dbReference type="GO" id="GO:0042597">
    <property type="term" value="C:periplasmic space"/>
    <property type="evidence" value="ECO:0007669"/>
    <property type="project" value="InterPro"/>
</dbReference>
<dbReference type="GO" id="GO:0016829">
    <property type="term" value="F:lyase activity"/>
    <property type="evidence" value="ECO:0007669"/>
    <property type="project" value="UniProtKB-KW"/>
</dbReference>
<dbReference type="Gene3D" id="1.25.20.10">
    <property type="entry name" value="Bacterial muramidases"/>
    <property type="match status" value="1"/>
</dbReference>
<dbReference type="Pfam" id="PF01464">
    <property type="entry name" value="SLT"/>
    <property type="match status" value="1"/>
</dbReference>
<evidence type="ECO:0000256" key="3">
    <source>
        <dbReference type="SAM" id="SignalP"/>
    </source>
</evidence>
<organism evidence="6 7">
    <name type="scientific">Actinobacillus lignieresii</name>
    <dbReference type="NCBI Taxonomy" id="720"/>
    <lineage>
        <taxon>Bacteria</taxon>
        <taxon>Pseudomonadati</taxon>
        <taxon>Pseudomonadota</taxon>
        <taxon>Gammaproteobacteria</taxon>
        <taxon>Pasteurellales</taxon>
        <taxon>Pasteurellaceae</taxon>
        <taxon>Actinobacillus</taxon>
    </lineage>
</organism>
<dbReference type="AlphaFoldDB" id="A0A380TTT1"/>
<dbReference type="SUPFAM" id="SSF53955">
    <property type="entry name" value="Lysozyme-like"/>
    <property type="match status" value="1"/>
</dbReference>
<dbReference type="InterPro" id="IPR012289">
    <property type="entry name" value="Lytic_TGlycosylase_superhlx_L"/>
</dbReference>
<evidence type="ECO:0000259" key="4">
    <source>
        <dbReference type="Pfam" id="PF01464"/>
    </source>
</evidence>
<evidence type="ECO:0000313" key="6">
    <source>
        <dbReference type="EMBL" id="SUT91959.1"/>
    </source>
</evidence>
<dbReference type="EMBL" id="UFRN01000002">
    <property type="protein sequence ID" value="SUT91959.1"/>
    <property type="molecule type" value="Genomic_DNA"/>
</dbReference>
<protein>
    <submittedName>
        <fullName evidence="6">Putative soluble lytic murein transglycosylase</fullName>
        <ecNumber evidence="6">4.2.2.-</ecNumber>
    </submittedName>
</protein>
<gene>
    <name evidence="6" type="primary">slt</name>
    <name evidence="6" type="ORF">NCTC4191_00691</name>
</gene>
<evidence type="ECO:0000256" key="2">
    <source>
        <dbReference type="ARBA" id="ARBA00022729"/>
    </source>
</evidence>
<name>A0A380TTT1_ACTLI</name>
<keyword evidence="2 3" id="KW-0732">Signal</keyword>
<dbReference type="EC" id="4.2.2.-" evidence="6"/>
<dbReference type="RefSeq" id="WP_115590153.1">
    <property type="nucleotide sequence ID" value="NZ_UFRN01000002.1"/>
</dbReference>
<dbReference type="Proteomes" id="UP000254253">
    <property type="component" value="Unassembled WGS sequence"/>
</dbReference>
<evidence type="ECO:0000256" key="1">
    <source>
        <dbReference type="ARBA" id="ARBA00007734"/>
    </source>
</evidence>
<evidence type="ECO:0000259" key="5">
    <source>
        <dbReference type="Pfam" id="PF14718"/>
    </source>
</evidence>
<dbReference type="InterPro" id="IPR023346">
    <property type="entry name" value="Lysozyme-like_dom_sf"/>
</dbReference>